<gene>
    <name evidence="2" type="ORF">MIMGU_mgv1a019465mg</name>
</gene>
<dbReference type="InterPro" id="IPR050317">
    <property type="entry name" value="Plant_Fungal_Acyltransferase"/>
</dbReference>
<dbReference type="STRING" id="4155.A0A022QA25"/>
<organism evidence="2 3">
    <name type="scientific">Erythranthe guttata</name>
    <name type="common">Yellow monkey flower</name>
    <name type="synonym">Mimulus guttatus</name>
    <dbReference type="NCBI Taxonomy" id="4155"/>
    <lineage>
        <taxon>Eukaryota</taxon>
        <taxon>Viridiplantae</taxon>
        <taxon>Streptophyta</taxon>
        <taxon>Embryophyta</taxon>
        <taxon>Tracheophyta</taxon>
        <taxon>Spermatophyta</taxon>
        <taxon>Magnoliopsida</taxon>
        <taxon>eudicotyledons</taxon>
        <taxon>Gunneridae</taxon>
        <taxon>Pentapetalae</taxon>
        <taxon>asterids</taxon>
        <taxon>lamiids</taxon>
        <taxon>Lamiales</taxon>
        <taxon>Phrymaceae</taxon>
        <taxon>Erythranthe</taxon>
    </lineage>
</organism>
<name>A0A022QA25_ERYGU</name>
<proteinExistence type="inferred from homology"/>
<sequence>MASVVPIPSIQDLRVIFHEKVLVSPSEKTERKSMFLSNIDQMHNYNAHTAHFFTANPDFPPKIVTERLKMALEKVLATYDFAAGRLRTNQESGRLEIECDGAGAGFVAASSEYSLCDLGDDLVFSNPGFRQLSVLFDILPRDDQPLLILQVTSFKCGGFAIGTAMNHTLVDGAGAQKLLAVE</sequence>
<dbReference type="PANTHER" id="PTHR31642:SF189">
    <property type="entry name" value="ACYLTRANSFERASE GLAUCE"/>
    <property type="match status" value="1"/>
</dbReference>
<feature type="non-terminal residue" evidence="2">
    <location>
        <position position="182"/>
    </location>
</feature>
<dbReference type="Proteomes" id="UP000030748">
    <property type="component" value="Unassembled WGS sequence"/>
</dbReference>
<dbReference type="Gene3D" id="3.30.559.10">
    <property type="entry name" value="Chloramphenicol acetyltransferase-like domain"/>
    <property type="match status" value="1"/>
</dbReference>
<evidence type="ECO:0000313" key="2">
    <source>
        <dbReference type="EMBL" id="EYU24113.1"/>
    </source>
</evidence>
<dbReference type="AlphaFoldDB" id="A0A022QA25"/>
<evidence type="ECO:0000313" key="3">
    <source>
        <dbReference type="Proteomes" id="UP000030748"/>
    </source>
</evidence>
<keyword evidence="3" id="KW-1185">Reference proteome</keyword>
<dbReference type="PANTHER" id="PTHR31642">
    <property type="entry name" value="TRICHOTHECENE 3-O-ACETYLTRANSFERASE"/>
    <property type="match status" value="1"/>
</dbReference>
<comment type="similarity">
    <text evidence="1">Belongs to the plant acyltransferase family.</text>
</comment>
<dbReference type="Pfam" id="PF02458">
    <property type="entry name" value="Transferase"/>
    <property type="match status" value="1"/>
</dbReference>
<accession>A0A022QA25</accession>
<evidence type="ECO:0000256" key="1">
    <source>
        <dbReference type="ARBA" id="ARBA00009861"/>
    </source>
</evidence>
<dbReference type="EMBL" id="KI632139">
    <property type="protein sequence ID" value="EYU24113.1"/>
    <property type="molecule type" value="Genomic_DNA"/>
</dbReference>
<dbReference type="eggNOG" id="ENOG502QT8C">
    <property type="taxonomic scope" value="Eukaryota"/>
</dbReference>
<protein>
    <submittedName>
        <fullName evidence="2">Uncharacterized protein</fullName>
    </submittedName>
</protein>
<dbReference type="InterPro" id="IPR023213">
    <property type="entry name" value="CAT-like_dom_sf"/>
</dbReference>
<reference evidence="2 3" key="1">
    <citation type="journal article" date="2013" name="Proc. Natl. Acad. Sci. U.S.A.">
        <title>Fine-scale variation in meiotic recombination in Mimulus inferred from population shotgun sequencing.</title>
        <authorList>
            <person name="Hellsten U."/>
            <person name="Wright K.M."/>
            <person name="Jenkins J."/>
            <person name="Shu S."/>
            <person name="Yuan Y."/>
            <person name="Wessler S.R."/>
            <person name="Schmutz J."/>
            <person name="Willis J.H."/>
            <person name="Rokhsar D.S."/>
        </authorList>
    </citation>
    <scope>NUCLEOTIDE SEQUENCE [LARGE SCALE GENOMIC DNA]</scope>
    <source>
        <strain evidence="3">cv. DUN x IM62</strain>
    </source>
</reference>